<gene>
    <name evidence="3" type="ORF">EW640_04425</name>
</gene>
<evidence type="ECO:0000313" key="3">
    <source>
        <dbReference type="EMBL" id="QIN28605.1"/>
    </source>
</evidence>
<evidence type="ECO:0000256" key="1">
    <source>
        <dbReference type="SAM" id="MobiDB-lite"/>
    </source>
</evidence>
<proteinExistence type="predicted"/>
<reference evidence="3 4" key="1">
    <citation type="submission" date="2019-02" db="EMBL/GenBank/DDBJ databases">
        <title>Complete Genome Sequence and Methylome Analysis of Brevibacterium luteolum NEB1784.</title>
        <authorList>
            <person name="Fomenkov A."/>
            <person name="Roberts R.J."/>
        </authorList>
    </citation>
    <scope>NUCLEOTIDE SEQUENCE [LARGE SCALE GENOMIC DNA]</scope>
    <source>
        <strain evidence="3 4">NEB1784</strain>
    </source>
</reference>
<feature type="region of interest" description="Disordered" evidence="1">
    <location>
        <begin position="1"/>
        <end position="505"/>
    </location>
</feature>
<keyword evidence="2" id="KW-1133">Transmembrane helix</keyword>
<accession>A0A6G8KVI2</accession>
<feature type="compositionally biased region" description="Low complexity" evidence="1">
    <location>
        <begin position="34"/>
        <end position="65"/>
    </location>
</feature>
<dbReference type="AlphaFoldDB" id="A0A6G8KVI2"/>
<organism evidence="3 4">
    <name type="scientific">Brevibacterium luteolum</name>
    <dbReference type="NCBI Taxonomy" id="199591"/>
    <lineage>
        <taxon>Bacteria</taxon>
        <taxon>Bacillati</taxon>
        <taxon>Actinomycetota</taxon>
        <taxon>Actinomycetes</taxon>
        <taxon>Micrococcales</taxon>
        <taxon>Brevibacteriaceae</taxon>
        <taxon>Brevibacterium</taxon>
    </lineage>
</organism>
<feature type="compositionally biased region" description="Low complexity" evidence="1">
    <location>
        <begin position="319"/>
        <end position="336"/>
    </location>
</feature>
<name>A0A6G8KVI2_9MICO</name>
<evidence type="ECO:0000256" key="2">
    <source>
        <dbReference type="SAM" id="Phobius"/>
    </source>
</evidence>
<feature type="compositionally biased region" description="Polar residues" evidence="1">
    <location>
        <begin position="201"/>
        <end position="219"/>
    </location>
</feature>
<feature type="compositionally biased region" description="Low complexity" evidence="1">
    <location>
        <begin position="114"/>
        <end position="147"/>
    </location>
</feature>
<keyword evidence="2" id="KW-0472">Membrane</keyword>
<feature type="compositionally biased region" description="Low complexity" evidence="1">
    <location>
        <begin position="344"/>
        <end position="362"/>
    </location>
</feature>
<feature type="compositionally biased region" description="Low complexity" evidence="1">
    <location>
        <begin position="188"/>
        <end position="200"/>
    </location>
</feature>
<evidence type="ECO:0000313" key="4">
    <source>
        <dbReference type="Proteomes" id="UP000501518"/>
    </source>
</evidence>
<feature type="compositionally biased region" description="Acidic residues" evidence="1">
    <location>
        <begin position="466"/>
        <end position="480"/>
    </location>
</feature>
<dbReference type="Proteomes" id="UP000501518">
    <property type="component" value="Chromosome"/>
</dbReference>
<feature type="compositionally biased region" description="Polar residues" evidence="1">
    <location>
        <begin position="426"/>
        <end position="441"/>
    </location>
</feature>
<protein>
    <submittedName>
        <fullName evidence="3">Uncharacterized protein</fullName>
    </submittedName>
</protein>
<dbReference type="RefSeq" id="WP_165883085.1">
    <property type="nucleotide sequence ID" value="NZ_CP035810.1"/>
</dbReference>
<dbReference type="KEGG" id="blut:EW640_04425"/>
<feature type="transmembrane region" description="Helical" evidence="2">
    <location>
        <begin position="522"/>
        <end position="545"/>
    </location>
</feature>
<dbReference type="EMBL" id="CP035810">
    <property type="protein sequence ID" value="QIN28605.1"/>
    <property type="molecule type" value="Genomic_DNA"/>
</dbReference>
<sequence length="546" mass="56543">MAEEFMSRKARREAERRAAEQAFEARQSSGQSGQPPADTTPADTTPVQQTPAPAGRPPAQQQPIPSFDAAEVPPVRHQRGPLAADRPVEEAPPQTAANRRRYDDASAPVRPAGQHQQNGQQLDQPRQQNQQQAAGQRQVQEVQSTPSPSQPVPSPPKPEHAPPASATDLPAFATRAERRRYLREHGLVPAAVDAPDDTATGESASGTGPTAQDTPASASDDTEQAAAMTPRPPAPPVEESSAAADQRPYPSAPARQATASNLAGDLSDDAADERAHTVSPGAYATSHPGTPAAPAQGSSGMPVEHIGTQRMSPGARPDAVVASPPAATQPAASPLPSAQPMPSPSAQQTAAPEQAAAATPVPEHARPVAGTTPPTAGDADLTARRQRRAPVVKPPQTEGIRVVTGATQLARTQAAIDEARRADDAQTPTASGTAAGTQTDPSAEPDDHALRLRASGPMTTPIDAIPQEDLDKEVEGDAVESWDAPDAGEGDELASPPAPPMSARQITHEDGDILYDGEPSKLPFIVLGGAGVAALILIIFALILIF</sequence>
<keyword evidence="2" id="KW-0812">Transmembrane</keyword>